<organism evidence="1 2">
    <name type="scientific">Tropicimonas omnivorans</name>
    <dbReference type="NCBI Taxonomy" id="3075590"/>
    <lineage>
        <taxon>Bacteria</taxon>
        <taxon>Pseudomonadati</taxon>
        <taxon>Pseudomonadota</taxon>
        <taxon>Alphaproteobacteria</taxon>
        <taxon>Rhodobacterales</taxon>
        <taxon>Roseobacteraceae</taxon>
        <taxon>Tropicimonas</taxon>
    </lineage>
</organism>
<gene>
    <name evidence="1" type="ORF">RM543_02400</name>
</gene>
<dbReference type="RefSeq" id="WP_311689265.1">
    <property type="nucleotide sequence ID" value="NZ_JAVRHL010000001.1"/>
</dbReference>
<sequence>MAHQNVSRRATYAPIPPAPGLLERLRIWHTRWQMRRKLEDLPLERLHDMGIDEFDMRTECSKPFWRP</sequence>
<evidence type="ECO:0000313" key="2">
    <source>
        <dbReference type="Proteomes" id="UP001265259"/>
    </source>
</evidence>
<dbReference type="Proteomes" id="UP001265259">
    <property type="component" value="Unassembled WGS sequence"/>
</dbReference>
<keyword evidence="2" id="KW-1185">Reference proteome</keyword>
<dbReference type="EMBL" id="JAVRHL010000001">
    <property type="protein sequence ID" value="MDT0681521.1"/>
    <property type="molecule type" value="Genomic_DNA"/>
</dbReference>
<comment type="caution">
    <text evidence="1">The sequence shown here is derived from an EMBL/GenBank/DDBJ whole genome shotgun (WGS) entry which is preliminary data.</text>
</comment>
<evidence type="ECO:0000313" key="1">
    <source>
        <dbReference type="EMBL" id="MDT0681521.1"/>
    </source>
</evidence>
<protein>
    <recommendedName>
        <fullName evidence="3">DUF1127 domain-containing protein</fullName>
    </recommendedName>
</protein>
<reference evidence="1 2" key="1">
    <citation type="submission" date="2023-09" db="EMBL/GenBank/DDBJ databases">
        <authorList>
            <person name="Rey-Velasco X."/>
        </authorList>
    </citation>
    <scope>NUCLEOTIDE SEQUENCE [LARGE SCALE GENOMIC DNA]</scope>
    <source>
        <strain evidence="1 2">F158</strain>
    </source>
</reference>
<name>A0ABU3DCT8_9RHOB</name>
<accession>A0ABU3DCT8</accession>
<evidence type="ECO:0008006" key="3">
    <source>
        <dbReference type="Google" id="ProtNLM"/>
    </source>
</evidence>
<proteinExistence type="predicted"/>